<dbReference type="InterPro" id="IPR033647">
    <property type="entry name" value="Aar2_N"/>
</dbReference>
<dbReference type="InterPro" id="IPR033648">
    <property type="entry name" value="AAR2_C"/>
</dbReference>
<feature type="region of interest" description="Disordered" evidence="2">
    <location>
        <begin position="147"/>
        <end position="180"/>
    </location>
</feature>
<gene>
    <name evidence="5" type="ORF">ECRASSUSDP1_LOCUS7217</name>
</gene>
<evidence type="ECO:0000313" key="5">
    <source>
        <dbReference type="EMBL" id="CAI2365948.1"/>
    </source>
</evidence>
<dbReference type="CDD" id="cd13777">
    <property type="entry name" value="Aar2_N"/>
    <property type="match status" value="1"/>
</dbReference>
<feature type="domain" description="AAR2 N-terminal" evidence="4">
    <location>
        <begin position="14"/>
        <end position="141"/>
    </location>
</feature>
<dbReference type="PANTHER" id="PTHR12689">
    <property type="entry name" value="A1 CISTRON SPLICING FACTOR AAR2-RELATED"/>
    <property type="match status" value="1"/>
</dbReference>
<evidence type="ECO:0000313" key="6">
    <source>
        <dbReference type="Proteomes" id="UP001295684"/>
    </source>
</evidence>
<dbReference type="EMBL" id="CAMPGE010007023">
    <property type="protein sequence ID" value="CAI2365948.1"/>
    <property type="molecule type" value="Genomic_DNA"/>
</dbReference>
<dbReference type="CDD" id="cd13778">
    <property type="entry name" value="Aar2_C"/>
    <property type="match status" value="1"/>
</dbReference>
<evidence type="ECO:0008006" key="7">
    <source>
        <dbReference type="Google" id="ProtNLM"/>
    </source>
</evidence>
<dbReference type="InterPro" id="IPR007946">
    <property type="entry name" value="AAR2"/>
</dbReference>
<dbReference type="GO" id="GO:0000244">
    <property type="term" value="P:spliceosomal tri-snRNP complex assembly"/>
    <property type="evidence" value="ECO:0007669"/>
    <property type="project" value="TreeGrafter"/>
</dbReference>
<evidence type="ECO:0000256" key="1">
    <source>
        <dbReference type="ARBA" id="ARBA00006281"/>
    </source>
</evidence>
<dbReference type="Gene3D" id="1.25.40.550">
    <property type="entry name" value="Aar2, C-terminal domain-like"/>
    <property type="match status" value="1"/>
</dbReference>
<dbReference type="Pfam" id="PF20981">
    <property type="entry name" value="AAR2_1st"/>
    <property type="match status" value="1"/>
</dbReference>
<organism evidence="5 6">
    <name type="scientific">Euplotes crassus</name>
    <dbReference type="NCBI Taxonomy" id="5936"/>
    <lineage>
        <taxon>Eukaryota</taxon>
        <taxon>Sar</taxon>
        <taxon>Alveolata</taxon>
        <taxon>Ciliophora</taxon>
        <taxon>Intramacronucleata</taxon>
        <taxon>Spirotrichea</taxon>
        <taxon>Hypotrichia</taxon>
        <taxon>Euplotida</taxon>
        <taxon>Euplotidae</taxon>
        <taxon>Moneuplotes</taxon>
    </lineage>
</organism>
<dbReference type="PANTHER" id="PTHR12689:SF4">
    <property type="entry name" value="PROTEIN AAR2 HOMOLOG"/>
    <property type="match status" value="1"/>
</dbReference>
<evidence type="ECO:0000256" key="2">
    <source>
        <dbReference type="SAM" id="MobiDB-lite"/>
    </source>
</evidence>
<name>A0AAD1UBB6_EUPCR</name>
<evidence type="ECO:0000259" key="4">
    <source>
        <dbReference type="Pfam" id="PF20981"/>
    </source>
</evidence>
<feature type="region of interest" description="Disordered" evidence="2">
    <location>
        <begin position="466"/>
        <end position="494"/>
    </location>
</feature>
<keyword evidence="6" id="KW-1185">Reference proteome</keyword>
<protein>
    <recommendedName>
        <fullName evidence="7">AAR2 protein</fullName>
    </recommendedName>
</protein>
<dbReference type="InterPro" id="IPR038516">
    <property type="entry name" value="AAR2_N_sf"/>
</dbReference>
<comment type="similarity">
    <text evidence="1">Belongs to the AAR2 family.</text>
</comment>
<dbReference type="AlphaFoldDB" id="A0AAD1UBB6"/>
<proteinExistence type="inferred from homology"/>
<comment type="caution">
    <text evidence="5">The sequence shown here is derived from an EMBL/GenBank/DDBJ whole genome shotgun (WGS) entry which is preliminary data.</text>
</comment>
<dbReference type="Gene3D" id="2.60.34.20">
    <property type="match status" value="1"/>
</dbReference>
<dbReference type="Pfam" id="PF05282">
    <property type="entry name" value="AAR2"/>
    <property type="match status" value="1"/>
</dbReference>
<feature type="compositionally biased region" description="Basic and acidic residues" evidence="2">
    <location>
        <begin position="153"/>
        <end position="170"/>
    </location>
</feature>
<dbReference type="Proteomes" id="UP001295684">
    <property type="component" value="Unassembled WGS sequence"/>
</dbReference>
<dbReference type="InterPro" id="IPR038514">
    <property type="entry name" value="AAR2_C_sf"/>
</dbReference>
<feature type="domain" description="AAR2 C-terminal" evidence="3">
    <location>
        <begin position="243"/>
        <end position="425"/>
    </location>
</feature>
<accession>A0AAD1UBB6</accession>
<evidence type="ECO:0000259" key="3">
    <source>
        <dbReference type="Pfam" id="PF05282"/>
    </source>
</evidence>
<feature type="compositionally biased region" description="Acidic residues" evidence="2">
    <location>
        <begin position="470"/>
        <end position="492"/>
    </location>
</feature>
<reference evidence="5" key="1">
    <citation type="submission" date="2023-07" db="EMBL/GenBank/DDBJ databases">
        <authorList>
            <consortium name="AG Swart"/>
            <person name="Singh M."/>
            <person name="Singh A."/>
            <person name="Seah K."/>
            <person name="Emmerich C."/>
        </authorList>
    </citation>
    <scope>NUCLEOTIDE SEQUENCE</scope>
    <source>
        <strain evidence="5">DP1</strain>
    </source>
</reference>
<sequence length="533" mass="62858">MDQQTANKLFKEYGCILLLNFPAQFDFNIDNQVWVTNDKFMGLKLVPPGGHYVHFSEKKSQIGEKFGFFHYFNKSEVVVKTWNNQHECFEGLPEGEELAYIEGVRNYAFDQNLGAYSQVEYSQWKCLSNYLTKEVISRLEPIAKSGNMKKRIRDQEEQKDEKKDNQKDADKDSEDEEKIVTEKSDLKFETMMKNNSKMDKIEGDFDENIIKSLEKELKKEDERMEKAMKYMYEYKEAYGNVYYTDIPIRKLLHGFTKEQITRSNFDKSVILNELEQKYKKEYNNSEEGFYKSFLGELQFAFILFYLGQNYEGFEQWKKIICLVCHCDEAISTNKEFFTDLIPVIYEQLDQLPNDFFDFQNQGGAYLEPNSRKKGSELKNNFIIESLNSFYEICISEPIEGRKVSKKIKSRVKKLRALMSEKFDINVTTEDERLTHLLSKSKDLCALSQIQEADGTLVEREQQVSRRLADNNEEEQMSDNIEMDNDNTYDNEENQALNRVTSKDIEILRRQFEEEDDEYLPSIVDLNEKLISFN</sequence>